<dbReference type="RefSeq" id="WP_090711918.1">
    <property type="nucleotide sequence ID" value="NZ_FOVM01000007.1"/>
</dbReference>
<dbReference type="EMBL" id="FOVM01000007">
    <property type="protein sequence ID" value="SFN89432.1"/>
    <property type="molecule type" value="Genomic_DNA"/>
</dbReference>
<accession>A0A1I5CR60</accession>
<sequence>MSGTPRRTLLVGCGKLGTRLGLRLVECGDQVFALRRNIGQLPSSFAAIEIDLALPAQTPLPDVDAMVITLTPGTQDPSGSPDAYVTALDHLAAALPRVPNRVVYVSSTRVFEGRTDERALTEDDDPKATTDRGRMLLAGEARARELFNAHIVRPAGIYGPGREFLIWTVRAGAPVQYARRTNRIHETDLVRALKRMLTDDAPPSILHAVDQSPAPLGEVVAHIAERLNVDLPPRLQPEVESGTILSGARLLNLLGSLSYPTYRSGYDDVIVRPNHRG</sequence>
<dbReference type="Gene3D" id="3.40.50.720">
    <property type="entry name" value="NAD(P)-binding Rossmann-like Domain"/>
    <property type="match status" value="1"/>
</dbReference>
<evidence type="ECO:0000313" key="3">
    <source>
        <dbReference type="Proteomes" id="UP000198867"/>
    </source>
</evidence>
<dbReference type="Pfam" id="PF04321">
    <property type="entry name" value="RmlD_sub_bind"/>
    <property type="match status" value="1"/>
</dbReference>
<feature type="domain" description="RmlD-like substrate binding" evidence="1">
    <location>
        <begin position="85"/>
        <end position="166"/>
    </location>
</feature>
<organism evidence="2 3">
    <name type="scientific">Mycetocola miduiensis</name>
    <dbReference type="NCBI Taxonomy" id="995034"/>
    <lineage>
        <taxon>Bacteria</taxon>
        <taxon>Bacillati</taxon>
        <taxon>Actinomycetota</taxon>
        <taxon>Actinomycetes</taxon>
        <taxon>Micrococcales</taxon>
        <taxon>Microbacteriaceae</taxon>
        <taxon>Mycetocola</taxon>
    </lineage>
</organism>
<dbReference type="STRING" id="995034.SAMN05216219_2499"/>
<evidence type="ECO:0000313" key="2">
    <source>
        <dbReference type="EMBL" id="SFN89432.1"/>
    </source>
</evidence>
<dbReference type="InterPro" id="IPR029903">
    <property type="entry name" value="RmlD-like-bd"/>
</dbReference>
<gene>
    <name evidence="2" type="ORF">SAMN05216219_2499</name>
</gene>
<evidence type="ECO:0000259" key="1">
    <source>
        <dbReference type="Pfam" id="PF04321"/>
    </source>
</evidence>
<dbReference type="OrthoDB" id="9808276at2"/>
<dbReference type="Proteomes" id="UP000198867">
    <property type="component" value="Unassembled WGS sequence"/>
</dbReference>
<name>A0A1I5CR60_9MICO</name>
<dbReference type="SUPFAM" id="SSF51735">
    <property type="entry name" value="NAD(P)-binding Rossmann-fold domains"/>
    <property type="match status" value="1"/>
</dbReference>
<dbReference type="InterPro" id="IPR036291">
    <property type="entry name" value="NAD(P)-bd_dom_sf"/>
</dbReference>
<protein>
    <submittedName>
        <fullName evidence="2">Nucleoside-diphosphate-sugar epimerase</fullName>
    </submittedName>
</protein>
<reference evidence="3" key="1">
    <citation type="submission" date="2016-10" db="EMBL/GenBank/DDBJ databases">
        <authorList>
            <person name="Varghese N."/>
            <person name="Submissions S."/>
        </authorList>
    </citation>
    <scope>NUCLEOTIDE SEQUENCE [LARGE SCALE GENOMIC DNA]</scope>
    <source>
        <strain evidence="3">CGMCC 1.11101</strain>
    </source>
</reference>
<dbReference type="AlphaFoldDB" id="A0A1I5CR60"/>
<keyword evidence="3" id="KW-1185">Reference proteome</keyword>
<proteinExistence type="predicted"/>